<reference evidence="2" key="3">
    <citation type="submission" date="2022-06" db="UniProtKB">
        <authorList>
            <consortium name="EnsemblPlants"/>
        </authorList>
    </citation>
    <scope>IDENTIFICATION</scope>
</reference>
<keyword evidence="1" id="KW-0812">Transmembrane</keyword>
<feature type="transmembrane region" description="Helical" evidence="1">
    <location>
        <begin position="53"/>
        <end position="73"/>
    </location>
</feature>
<proteinExistence type="predicted"/>
<keyword evidence="1" id="KW-1133">Transmembrane helix</keyword>
<feature type="transmembrane region" description="Helical" evidence="1">
    <location>
        <begin position="25"/>
        <end position="47"/>
    </location>
</feature>
<protein>
    <submittedName>
        <fullName evidence="2">Uncharacterized protein</fullName>
    </submittedName>
</protein>
<accession>A0A8R7TYS5</accession>
<evidence type="ECO:0000313" key="2">
    <source>
        <dbReference type="EnsemblPlants" id="TuG1812G0300004179.01.T01"/>
    </source>
</evidence>
<keyword evidence="3" id="KW-1185">Reference proteome</keyword>
<organism evidence="2 3">
    <name type="scientific">Triticum urartu</name>
    <name type="common">Red wild einkorn</name>
    <name type="synonym">Crithodium urartu</name>
    <dbReference type="NCBI Taxonomy" id="4572"/>
    <lineage>
        <taxon>Eukaryota</taxon>
        <taxon>Viridiplantae</taxon>
        <taxon>Streptophyta</taxon>
        <taxon>Embryophyta</taxon>
        <taxon>Tracheophyta</taxon>
        <taxon>Spermatophyta</taxon>
        <taxon>Magnoliopsida</taxon>
        <taxon>Liliopsida</taxon>
        <taxon>Poales</taxon>
        <taxon>Poaceae</taxon>
        <taxon>BOP clade</taxon>
        <taxon>Pooideae</taxon>
        <taxon>Triticodae</taxon>
        <taxon>Triticeae</taxon>
        <taxon>Triticinae</taxon>
        <taxon>Triticum</taxon>
    </lineage>
</organism>
<feature type="transmembrane region" description="Helical" evidence="1">
    <location>
        <begin position="85"/>
        <end position="104"/>
    </location>
</feature>
<sequence length="111" mass="12666">MVAGLLNSIVWVLYRLAVLRRDRSVDLIMSNLCSLVSNLHCLVFFYAHRRQNLKGYVVVAMTLFCVLGIFVLQQIDPDKTMGIKIIFGALGCFTQLVCHLYQIFDLLVRVT</sequence>
<dbReference type="Gramene" id="TuG1812G0300004179.01.T01">
    <property type="protein sequence ID" value="TuG1812G0300004179.01.T01"/>
    <property type="gene ID" value="TuG1812G0300004179.01"/>
</dbReference>
<name>A0A8R7TYS5_TRIUA</name>
<dbReference type="Proteomes" id="UP000015106">
    <property type="component" value="Chromosome 3"/>
</dbReference>
<evidence type="ECO:0000313" key="3">
    <source>
        <dbReference type="Proteomes" id="UP000015106"/>
    </source>
</evidence>
<dbReference type="EnsemblPlants" id="TuG1812G0300004179.01.T01">
    <property type="protein sequence ID" value="TuG1812G0300004179.01.T01"/>
    <property type="gene ID" value="TuG1812G0300004179.01"/>
</dbReference>
<dbReference type="AlphaFoldDB" id="A0A8R7TYS5"/>
<evidence type="ECO:0000256" key="1">
    <source>
        <dbReference type="SAM" id="Phobius"/>
    </source>
</evidence>
<reference evidence="3" key="1">
    <citation type="journal article" date="2013" name="Nature">
        <title>Draft genome of the wheat A-genome progenitor Triticum urartu.</title>
        <authorList>
            <person name="Ling H.Q."/>
            <person name="Zhao S."/>
            <person name="Liu D."/>
            <person name="Wang J."/>
            <person name="Sun H."/>
            <person name="Zhang C."/>
            <person name="Fan H."/>
            <person name="Li D."/>
            <person name="Dong L."/>
            <person name="Tao Y."/>
            <person name="Gao C."/>
            <person name="Wu H."/>
            <person name="Li Y."/>
            <person name="Cui Y."/>
            <person name="Guo X."/>
            <person name="Zheng S."/>
            <person name="Wang B."/>
            <person name="Yu K."/>
            <person name="Liang Q."/>
            <person name="Yang W."/>
            <person name="Lou X."/>
            <person name="Chen J."/>
            <person name="Feng M."/>
            <person name="Jian J."/>
            <person name="Zhang X."/>
            <person name="Luo G."/>
            <person name="Jiang Y."/>
            <person name="Liu J."/>
            <person name="Wang Z."/>
            <person name="Sha Y."/>
            <person name="Zhang B."/>
            <person name="Wu H."/>
            <person name="Tang D."/>
            <person name="Shen Q."/>
            <person name="Xue P."/>
            <person name="Zou S."/>
            <person name="Wang X."/>
            <person name="Liu X."/>
            <person name="Wang F."/>
            <person name="Yang Y."/>
            <person name="An X."/>
            <person name="Dong Z."/>
            <person name="Zhang K."/>
            <person name="Zhang X."/>
            <person name="Luo M.C."/>
            <person name="Dvorak J."/>
            <person name="Tong Y."/>
            <person name="Wang J."/>
            <person name="Yang H."/>
            <person name="Li Z."/>
            <person name="Wang D."/>
            <person name="Zhang A."/>
            <person name="Wang J."/>
        </authorList>
    </citation>
    <scope>NUCLEOTIDE SEQUENCE</scope>
    <source>
        <strain evidence="3">cv. G1812</strain>
    </source>
</reference>
<reference evidence="2" key="2">
    <citation type="submission" date="2018-03" db="EMBL/GenBank/DDBJ databases">
        <title>The Triticum urartu genome reveals the dynamic nature of wheat genome evolution.</title>
        <authorList>
            <person name="Ling H."/>
            <person name="Ma B."/>
            <person name="Shi X."/>
            <person name="Liu H."/>
            <person name="Dong L."/>
            <person name="Sun H."/>
            <person name="Cao Y."/>
            <person name="Gao Q."/>
            <person name="Zheng S."/>
            <person name="Li Y."/>
            <person name="Yu Y."/>
            <person name="Du H."/>
            <person name="Qi M."/>
            <person name="Li Y."/>
            <person name="Yu H."/>
            <person name="Cui Y."/>
            <person name="Wang N."/>
            <person name="Chen C."/>
            <person name="Wu H."/>
            <person name="Zhao Y."/>
            <person name="Zhang J."/>
            <person name="Li Y."/>
            <person name="Zhou W."/>
            <person name="Zhang B."/>
            <person name="Hu W."/>
            <person name="Eijk M."/>
            <person name="Tang J."/>
            <person name="Witsenboer H."/>
            <person name="Zhao S."/>
            <person name="Li Z."/>
            <person name="Zhang A."/>
            <person name="Wang D."/>
            <person name="Liang C."/>
        </authorList>
    </citation>
    <scope>NUCLEOTIDE SEQUENCE [LARGE SCALE GENOMIC DNA]</scope>
    <source>
        <strain evidence="2">cv. G1812</strain>
    </source>
</reference>
<keyword evidence="1" id="KW-0472">Membrane</keyword>